<dbReference type="SUPFAM" id="SSF52507">
    <property type="entry name" value="Homo-oligomeric flavin-containing Cys decarboxylases, HFCD"/>
    <property type="match status" value="1"/>
</dbReference>
<dbReference type="InterPro" id="IPR036551">
    <property type="entry name" value="Flavin_trans-like"/>
</dbReference>
<keyword evidence="2" id="KW-1185">Reference proteome</keyword>
<evidence type="ECO:0000313" key="2">
    <source>
        <dbReference type="Proteomes" id="UP001210130"/>
    </source>
</evidence>
<dbReference type="Proteomes" id="UP001210130">
    <property type="component" value="Chromosome"/>
</dbReference>
<sequence>MDAQRLSHRLDRLIADLLAQRRRRLQAHGKVMRVVLSGEDLATLPATLDCLTALNACGYLLVMTFSHSAIQASLHTLCLEALAHRDVEALCDDRDPCKAEDAFSGLYLPALSTNSLSKIALGIRDNRVCRWAFHALSLNIPIIVTLNAECRDTAASQLPPALQARLTRYVATLGEYGITIIGHPTANPAQRPATRVGKPLITLSDVRQHPTGAVLSVGPRTLITPAARDEIRDRGIVMVQGHQEEICIWQK</sequence>
<evidence type="ECO:0008006" key="3">
    <source>
        <dbReference type="Google" id="ProtNLM"/>
    </source>
</evidence>
<name>A0AAJ5QWI4_9ENTR</name>
<dbReference type="AlphaFoldDB" id="A0AAJ5QWI4"/>
<reference evidence="1 2" key="1">
    <citation type="journal article" date="2023" name="Microbiol. Resour. Announc.">
        <title>Complete Genome Sequence of the First Colistin-Resistant Raoultella electrica Strain.</title>
        <authorList>
            <person name="Aldeia C."/>
            <person name="Campos-Madueno E.I."/>
            <person name="Sendi P."/>
            <person name="Endimiani A."/>
        </authorList>
    </citation>
    <scope>NUCLEOTIDE SEQUENCE [LARGE SCALE GENOMIC DNA]</scope>
    <source>
        <strain evidence="1 2">S2-IND-01-C</strain>
    </source>
</reference>
<organism evidence="1 2">
    <name type="scientific">Klebsiella electrica</name>
    <dbReference type="NCBI Taxonomy" id="1259973"/>
    <lineage>
        <taxon>Bacteria</taxon>
        <taxon>Pseudomonadati</taxon>
        <taxon>Pseudomonadota</taxon>
        <taxon>Gammaproteobacteria</taxon>
        <taxon>Enterobacterales</taxon>
        <taxon>Enterobacteriaceae</taxon>
        <taxon>Klebsiella/Raoultella group</taxon>
        <taxon>Klebsiella</taxon>
    </lineage>
</organism>
<dbReference type="EMBL" id="CP112887">
    <property type="protein sequence ID" value="WBW63196.1"/>
    <property type="molecule type" value="Genomic_DNA"/>
</dbReference>
<gene>
    <name evidence="1" type="ORF">OR613_09985</name>
</gene>
<evidence type="ECO:0000313" key="1">
    <source>
        <dbReference type="EMBL" id="WBW63196.1"/>
    </source>
</evidence>
<dbReference type="RefSeq" id="WP_131047851.1">
    <property type="nucleotide sequence ID" value="NZ_CP112887.1"/>
</dbReference>
<protein>
    <recommendedName>
        <fullName evidence="3">Ethanolamine utilization protein</fullName>
    </recommendedName>
</protein>
<accession>A0AAJ5QWI4</accession>
<proteinExistence type="predicted"/>
<dbReference type="GO" id="GO:0003824">
    <property type="term" value="F:catalytic activity"/>
    <property type="evidence" value="ECO:0007669"/>
    <property type="project" value="InterPro"/>
</dbReference>